<dbReference type="Gene3D" id="3.90.226.10">
    <property type="entry name" value="2-enoyl-CoA Hydratase, Chain A, domain 1"/>
    <property type="match status" value="1"/>
</dbReference>
<evidence type="ECO:0000313" key="2">
    <source>
        <dbReference type="EMBL" id="WZW56643.1"/>
    </source>
</evidence>
<sequence length="278" mass="30435">MNTHPPVPALTDATLEYQGRVVTLTLNRNDVRNELTGTRLVDDIEKTVDWINANESVAALILTGAGRAFSSSGNIKRMFDREGSFGGDVYEVQGRYHAGRQRIALAMQRLEVLSIVAINGAAVGAGFDLACMCDLRLSVPDALLGEPFISVGIIPDDGGAWFPQRLVGYQRAAELTYSGRTFTGEEAMTMGIVLEVVRNNELLDAAQRIARSFAAKPPQALRLIKRRMKSAQRMERANFLDLRSSRACATTRVTTSKHSLRFSTSVPPYSEGSSHCAR</sequence>
<dbReference type="Proteomes" id="UP001484179">
    <property type="component" value="Chromosome 2"/>
</dbReference>
<dbReference type="CDD" id="cd06558">
    <property type="entry name" value="crotonase-like"/>
    <property type="match status" value="1"/>
</dbReference>
<dbReference type="EMBL" id="CP150850">
    <property type="protein sequence ID" value="WZW56643.1"/>
    <property type="molecule type" value="Genomic_DNA"/>
</dbReference>
<protein>
    <submittedName>
        <fullName evidence="2">Enoyl-CoA hydratase-related protein</fullName>
    </submittedName>
</protein>
<evidence type="ECO:0000256" key="1">
    <source>
        <dbReference type="SAM" id="MobiDB-lite"/>
    </source>
</evidence>
<dbReference type="InterPro" id="IPR029045">
    <property type="entry name" value="ClpP/crotonase-like_dom_sf"/>
</dbReference>
<dbReference type="PANTHER" id="PTHR11941">
    <property type="entry name" value="ENOYL-COA HYDRATASE-RELATED"/>
    <property type="match status" value="1"/>
</dbReference>
<proteinExistence type="predicted"/>
<reference evidence="2 3" key="1">
    <citation type="submission" date="2024-04" db="EMBL/GenBank/DDBJ databases">
        <title>Biological Control Activity of Plant Growth Promoting Rhizobacteria Burkholderia pyrrocinia BX1 against Tobacco black shank Introduction Tobacco black shank (TBS) caused by the oomycete Phytophthora. nicotianae (P. nicotianae) has become a destructive soil.</title>
        <authorList>
            <person name="Liu X."/>
            <person name="Shu C."/>
        </authorList>
    </citation>
    <scope>NUCLEOTIDE SEQUENCE [LARGE SCALE GENOMIC DNA]</scope>
    <source>
        <strain evidence="2 3">BX1</strain>
    </source>
</reference>
<keyword evidence="3" id="KW-1185">Reference proteome</keyword>
<name>A0ABZ3BN25_BURPY</name>
<dbReference type="RefSeq" id="WP_342310501.1">
    <property type="nucleotide sequence ID" value="NZ_CP150850.1"/>
</dbReference>
<dbReference type="Pfam" id="PF00378">
    <property type="entry name" value="ECH_1"/>
    <property type="match status" value="1"/>
</dbReference>
<feature type="region of interest" description="Disordered" evidence="1">
    <location>
        <begin position="259"/>
        <end position="278"/>
    </location>
</feature>
<dbReference type="PANTHER" id="PTHR11941:SF133">
    <property type="entry name" value="1,2-EPOXYPHENYLACETYL-COA ISOMERASE"/>
    <property type="match status" value="1"/>
</dbReference>
<dbReference type="InterPro" id="IPR001753">
    <property type="entry name" value="Enoyl-CoA_hydra/iso"/>
</dbReference>
<organism evidence="2 3">
    <name type="scientific">Burkholderia pyrrocinia</name>
    <name type="common">Pseudomonas pyrrocinia</name>
    <dbReference type="NCBI Taxonomy" id="60550"/>
    <lineage>
        <taxon>Bacteria</taxon>
        <taxon>Pseudomonadati</taxon>
        <taxon>Pseudomonadota</taxon>
        <taxon>Betaproteobacteria</taxon>
        <taxon>Burkholderiales</taxon>
        <taxon>Burkholderiaceae</taxon>
        <taxon>Burkholderia</taxon>
        <taxon>Burkholderia cepacia complex</taxon>
    </lineage>
</organism>
<evidence type="ECO:0000313" key="3">
    <source>
        <dbReference type="Proteomes" id="UP001484179"/>
    </source>
</evidence>
<dbReference type="SUPFAM" id="SSF52096">
    <property type="entry name" value="ClpP/crotonase"/>
    <property type="match status" value="1"/>
</dbReference>
<gene>
    <name evidence="2" type="ORF">WN985_29445</name>
</gene>
<accession>A0ABZ3BN25</accession>